<proteinExistence type="predicted"/>
<accession>A0A370CDX8</accession>
<organism evidence="2 3">
    <name type="scientific">Aspergillus niger ATCC 13496</name>
    <dbReference type="NCBI Taxonomy" id="1353008"/>
    <lineage>
        <taxon>Eukaryota</taxon>
        <taxon>Fungi</taxon>
        <taxon>Dikarya</taxon>
        <taxon>Ascomycota</taxon>
        <taxon>Pezizomycotina</taxon>
        <taxon>Eurotiomycetes</taxon>
        <taxon>Eurotiomycetidae</taxon>
        <taxon>Eurotiales</taxon>
        <taxon>Aspergillaceae</taxon>
        <taxon>Aspergillus</taxon>
        <taxon>Aspergillus subgen. Circumdati</taxon>
    </lineage>
</organism>
<dbReference type="AlphaFoldDB" id="A0A370CDX8"/>
<dbReference type="EMBL" id="KZ851902">
    <property type="protein sequence ID" value="RDH24390.1"/>
    <property type="molecule type" value="Genomic_DNA"/>
</dbReference>
<gene>
    <name evidence="2" type="ORF">M747DRAFT_229915</name>
</gene>
<feature type="region of interest" description="Disordered" evidence="1">
    <location>
        <begin position="191"/>
        <end position="230"/>
    </location>
</feature>
<dbReference type="VEuPathDB" id="FungiDB:M747DRAFT_229915"/>
<sequence>MGRVRNLVIARITYDHLSSLITHFVAYLHNLNTEEDRQRLLQERWEIFLLEWFPIREGYDISVMRDSETYGMQIDIVTVTHEISHLTFHIVAGEFDSQHRDPQLHFLEDRVRLIIPPITSRSGFRTYYPWGATLVDNTMTFYRRYGNDNYLSDESFEGERSSDISDLETPMEMIMGDFESTMNSAFPTLADLITDSSPSPHVNGASNSDENGTGSWPSVDTIPLAEFNNRSEATRTNGEFYYHYNSSESSEEK</sequence>
<evidence type="ECO:0000313" key="2">
    <source>
        <dbReference type="EMBL" id="RDH24390.1"/>
    </source>
</evidence>
<dbReference type="Proteomes" id="UP000253845">
    <property type="component" value="Unassembled WGS sequence"/>
</dbReference>
<name>A0A370CDX8_ASPNG</name>
<evidence type="ECO:0000256" key="1">
    <source>
        <dbReference type="SAM" id="MobiDB-lite"/>
    </source>
</evidence>
<feature type="compositionally biased region" description="Polar residues" evidence="1">
    <location>
        <begin position="194"/>
        <end position="218"/>
    </location>
</feature>
<protein>
    <submittedName>
        <fullName evidence="2">Uncharacterized protein</fullName>
    </submittedName>
</protein>
<evidence type="ECO:0000313" key="3">
    <source>
        <dbReference type="Proteomes" id="UP000253845"/>
    </source>
</evidence>
<reference evidence="2 3" key="1">
    <citation type="submission" date="2018-07" db="EMBL/GenBank/DDBJ databases">
        <title>Section-level genome sequencing of Aspergillus section Nigri to investigate inter- and intra-species variation.</title>
        <authorList>
            <consortium name="DOE Joint Genome Institute"/>
            <person name="Vesth T.C."/>
            <person name="Nybo J.L."/>
            <person name="Theobald S."/>
            <person name="Frisvad J.C."/>
            <person name="Larsen T.O."/>
            <person name="Nielsen K.F."/>
            <person name="Hoof J.B."/>
            <person name="Brandl J."/>
            <person name="Salamov A."/>
            <person name="Riley R."/>
            <person name="Gladden J.M."/>
            <person name="Phatale P."/>
            <person name="Nielsen M.T."/>
            <person name="Lyhne E.K."/>
            <person name="Kogle M.E."/>
            <person name="Strasser K."/>
            <person name="McDonnell E."/>
            <person name="Barry K."/>
            <person name="Clum A."/>
            <person name="Chen C."/>
            <person name="Nolan M."/>
            <person name="Sandor L."/>
            <person name="Kuo A."/>
            <person name="Lipzen A."/>
            <person name="Hainaut M."/>
            <person name="Drula E."/>
            <person name="Tsang A."/>
            <person name="Magnuson J.K."/>
            <person name="Henrissat B."/>
            <person name="Wiebenga A."/>
            <person name="Simmons B.A."/>
            <person name="Makela M.R."/>
            <person name="De vries R.P."/>
            <person name="Grigoriev I.V."/>
            <person name="Mortensen U.H."/>
            <person name="Baker S.E."/>
            <person name="Andersen M.R."/>
        </authorList>
    </citation>
    <scope>NUCLEOTIDE SEQUENCE [LARGE SCALE GENOMIC DNA]</scope>
    <source>
        <strain evidence="2 3">ATCC 13496</strain>
    </source>
</reference>